<proteinExistence type="inferred from homology"/>
<organism evidence="7 8">
    <name type="scientific">Cylindrodendrum hubeiense</name>
    <dbReference type="NCBI Taxonomy" id="595255"/>
    <lineage>
        <taxon>Eukaryota</taxon>
        <taxon>Fungi</taxon>
        <taxon>Dikarya</taxon>
        <taxon>Ascomycota</taxon>
        <taxon>Pezizomycotina</taxon>
        <taxon>Sordariomycetes</taxon>
        <taxon>Hypocreomycetidae</taxon>
        <taxon>Hypocreales</taxon>
        <taxon>Nectriaceae</taxon>
        <taxon>Cylindrodendrum</taxon>
    </lineage>
</organism>
<comment type="similarity">
    <text evidence="1">Belongs to the paxM FAD-dependent monooxygenase family.</text>
</comment>
<dbReference type="OrthoDB" id="16820at2759"/>
<keyword evidence="8" id="KW-1185">Reference proteome</keyword>
<dbReference type="Proteomes" id="UP000722485">
    <property type="component" value="Unassembled WGS sequence"/>
</dbReference>
<dbReference type="GO" id="GO:0004497">
    <property type="term" value="F:monooxygenase activity"/>
    <property type="evidence" value="ECO:0007669"/>
    <property type="project" value="UniProtKB-KW"/>
</dbReference>
<protein>
    <recommendedName>
        <fullName evidence="6">FAD-binding domain-containing protein</fullName>
    </recommendedName>
</protein>
<dbReference type="PANTHER" id="PTHR13789:SF309">
    <property type="entry name" value="PUTATIVE (AFU_ORTHOLOGUE AFUA_6G14510)-RELATED"/>
    <property type="match status" value="1"/>
</dbReference>
<evidence type="ECO:0000259" key="6">
    <source>
        <dbReference type="Pfam" id="PF01494"/>
    </source>
</evidence>
<dbReference type="Gene3D" id="3.50.50.60">
    <property type="entry name" value="FAD/NAD(P)-binding domain"/>
    <property type="match status" value="1"/>
</dbReference>
<feature type="domain" description="FAD-binding" evidence="6">
    <location>
        <begin position="4"/>
        <end position="370"/>
    </location>
</feature>
<evidence type="ECO:0000256" key="3">
    <source>
        <dbReference type="ARBA" id="ARBA00022827"/>
    </source>
</evidence>
<dbReference type="Pfam" id="PF01494">
    <property type="entry name" value="FAD_binding_3"/>
    <property type="match status" value="1"/>
</dbReference>
<keyword evidence="3" id="KW-0274">FAD</keyword>
<comment type="caution">
    <text evidence="7">The sequence shown here is derived from an EMBL/GenBank/DDBJ whole genome shotgun (WGS) entry which is preliminary data.</text>
</comment>
<reference evidence="7" key="1">
    <citation type="submission" date="2020-03" db="EMBL/GenBank/DDBJ databases">
        <title>Draft Genome Sequence of Cylindrodendrum hubeiense.</title>
        <authorList>
            <person name="Buettner E."/>
            <person name="Kellner H."/>
        </authorList>
    </citation>
    <scope>NUCLEOTIDE SEQUENCE</scope>
    <source>
        <strain evidence="7">IHI 201604</strain>
    </source>
</reference>
<dbReference type="InterPro" id="IPR050493">
    <property type="entry name" value="FAD-dep_Monooxygenase_BioMet"/>
</dbReference>
<dbReference type="PRINTS" id="PR00420">
    <property type="entry name" value="RNGMNOXGNASE"/>
</dbReference>
<evidence type="ECO:0000313" key="8">
    <source>
        <dbReference type="Proteomes" id="UP000722485"/>
    </source>
</evidence>
<evidence type="ECO:0000313" key="7">
    <source>
        <dbReference type="EMBL" id="KAF7554059.1"/>
    </source>
</evidence>
<gene>
    <name evidence="7" type="ORF">G7Z17_g3157</name>
</gene>
<keyword evidence="4" id="KW-0560">Oxidoreductase</keyword>
<dbReference type="GO" id="GO:0071949">
    <property type="term" value="F:FAD binding"/>
    <property type="evidence" value="ECO:0007669"/>
    <property type="project" value="InterPro"/>
</dbReference>
<dbReference type="EMBL" id="JAANBB010000037">
    <property type="protein sequence ID" value="KAF7554059.1"/>
    <property type="molecule type" value="Genomic_DNA"/>
</dbReference>
<dbReference type="PANTHER" id="PTHR13789">
    <property type="entry name" value="MONOOXYGENASE"/>
    <property type="match status" value="1"/>
</dbReference>
<dbReference type="InterPro" id="IPR002938">
    <property type="entry name" value="FAD-bd"/>
</dbReference>
<keyword evidence="5" id="KW-0503">Monooxygenase</keyword>
<keyword evidence="2" id="KW-0285">Flavoprotein</keyword>
<dbReference type="SUPFAM" id="SSF51905">
    <property type="entry name" value="FAD/NAD(P)-binding domain"/>
    <property type="match status" value="1"/>
</dbReference>
<dbReference type="InterPro" id="IPR036188">
    <property type="entry name" value="FAD/NAD-bd_sf"/>
</dbReference>
<evidence type="ECO:0000256" key="1">
    <source>
        <dbReference type="ARBA" id="ARBA00007992"/>
    </source>
</evidence>
<evidence type="ECO:0000256" key="5">
    <source>
        <dbReference type="ARBA" id="ARBA00023033"/>
    </source>
</evidence>
<name>A0A9P5HF57_9HYPO</name>
<evidence type="ECO:0000256" key="2">
    <source>
        <dbReference type="ARBA" id="ARBA00022630"/>
    </source>
</evidence>
<accession>A0A9P5HF57</accession>
<dbReference type="AlphaFoldDB" id="A0A9P5HF57"/>
<sequence>MKIVIIGAGVAGCAAYLELRKHIPQISSITIYEAYDTDKDTIAEQREHGPTHSSTLLVGGGLAVAPNGLGVLQRLDEGLLRDVTRGGYVTSHSNLKDKNGNVLMRIEPNSDSQGDSARPASHMHAVACSRHSLWRCLRSRIPNEHIVNKMVTDITANADGRNFVRFVDGSDPVEADLVIGADGVHSTAKRALFPESPEDPYQPNYEGLVGIGGFVSTADVKEFVEKGSMNFVFGGSGFFGYFFSESCSSNSHRDSPFHISEPGESLAWWSTYEIKECPDRKSIDIQDVLCQLRKRHAGWNDPVVQRILESATVRNMYPTWTSPELPTWECEGVVLLGDAAHALPPTSGQGVSQALEDCEAFVLFLAHQIDKRTEDQSSTEKATLKQAINRAAKKYVTLRQPRVKEILKVAQKMQNSKRSMGVIQEYTMYTFMKIFGVPQASKPLWVSPNIVTGLFPSLVAKPTRKVIEYNIADEVAKVLVAEG</sequence>
<evidence type="ECO:0000256" key="4">
    <source>
        <dbReference type="ARBA" id="ARBA00023002"/>
    </source>
</evidence>